<dbReference type="PRINTS" id="PR00385">
    <property type="entry name" value="P450"/>
</dbReference>
<evidence type="ECO:0000256" key="6">
    <source>
        <dbReference type="ARBA" id="ARBA00023002"/>
    </source>
</evidence>
<evidence type="ECO:0008006" key="14">
    <source>
        <dbReference type="Google" id="ProtNLM"/>
    </source>
</evidence>
<dbReference type="eggNOG" id="KOG0157">
    <property type="taxonomic scope" value="Eukaryota"/>
</dbReference>
<dbReference type="SUPFAM" id="SSF48264">
    <property type="entry name" value="Cytochrome P450"/>
    <property type="match status" value="1"/>
</dbReference>
<dbReference type="PRINTS" id="PR00463">
    <property type="entry name" value="EP450I"/>
</dbReference>
<dbReference type="InterPro" id="IPR017972">
    <property type="entry name" value="Cyt_P450_CS"/>
</dbReference>
<evidence type="ECO:0000256" key="8">
    <source>
        <dbReference type="ARBA" id="ARBA00023033"/>
    </source>
</evidence>
<keyword evidence="11" id="KW-0732">Signal</keyword>
<name>S8EGP9_FOMSC</name>
<evidence type="ECO:0000256" key="2">
    <source>
        <dbReference type="ARBA" id="ARBA00005179"/>
    </source>
</evidence>
<dbReference type="Pfam" id="PF00067">
    <property type="entry name" value="p450"/>
    <property type="match status" value="1"/>
</dbReference>
<sequence>MLFVLILTAAGILLLHAIQEYLSNLKKVGNIPGSGRASASTLFLAPCFQQVNSTPDYPGSGYGAAPVVYEHYGSRTISSISFFPGTPLLCTSSLDVARQVLMADAGYWKAPDSTAALMLWGDNIISSNYGAYKRHRRVVGPAFTGSTYALVARETVKLYHEMVESEGWGDMARIDLNPFNRYMAKFALGIITRCGFGLPYHWTASGGGGGEMSFEEALHTVSENAVIRLATPAWAYKLPIKRLRTIDEAYCRLGGLMNKLIVSRRSELELDTESPDVGKHDLFTQMVHASISEGKAGLGEKELVGDVFAFLFAGHETTAHVLSATIALLALHQDEQADVASHVSSVLNDGRDPTVDDYDKLYKVVACFQEAARMFPAGSVVTRDTTETVTIQLSKLEGGRNLAVEPGVRIFIDMVGIHYDPETFADPERFKPSRWYGAHEPDLTVFGLGPRACLGRKFSMMEAVCLLSLLLRATGKWAYSHLTRRRSSNGKIAFCKGV</sequence>
<comment type="similarity">
    <text evidence="3 10">Belongs to the cytochrome P450 family.</text>
</comment>
<reference evidence="12 13" key="1">
    <citation type="journal article" date="2012" name="Science">
        <title>The Paleozoic origin of enzymatic lignin decomposition reconstructed from 31 fungal genomes.</title>
        <authorList>
            <person name="Floudas D."/>
            <person name="Binder M."/>
            <person name="Riley R."/>
            <person name="Barry K."/>
            <person name="Blanchette R.A."/>
            <person name="Henrissat B."/>
            <person name="Martinez A.T."/>
            <person name="Otillar R."/>
            <person name="Spatafora J.W."/>
            <person name="Yadav J.S."/>
            <person name="Aerts A."/>
            <person name="Benoit I."/>
            <person name="Boyd A."/>
            <person name="Carlson A."/>
            <person name="Copeland A."/>
            <person name="Coutinho P.M."/>
            <person name="de Vries R.P."/>
            <person name="Ferreira P."/>
            <person name="Findley K."/>
            <person name="Foster B."/>
            <person name="Gaskell J."/>
            <person name="Glotzer D."/>
            <person name="Gorecki P."/>
            <person name="Heitman J."/>
            <person name="Hesse C."/>
            <person name="Hori C."/>
            <person name="Igarashi K."/>
            <person name="Jurgens J.A."/>
            <person name="Kallen N."/>
            <person name="Kersten P."/>
            <person name="Kohler A."/>
            <person name="Kuees U."/>
            <person name="Kumar T.K.A."/>
            <person name="Kuo A."/>
            <person name="LaButti K."/>
            <person name="Larrondo L.F."/>
            <person name="Lindquist E."/>
            <person name="Ling A."/>
            <person name="Lombard V."/>
            <person name="Lucas S."/>
            <person name="Lundell T."/>
            <person name="Martin R."/>
            <person name="McLaughlin D.J."/>
            <person name="Morgenstern I."/>
            <person name="Morin E."/>
            <person name="Murat C."/>
            <person name="Nagy L.G."/>
            <person name="Nolan M."/>
            <person name="Ohm R.A."/>
            <person name="Patyshakuliyeva A."/>
            <person name="Rokas A."/>
            <person name="Ruiz-Duenas F.J."/>
            <person name="Sabat G."/>
            <person name="Salamov A."/>
            <person name="Samejima M."/>
            <person name="Schmutz J."/>
            <person name="Slot J.C."/>
            <person name="St John F."/>
            <person name="Stenlid J."/>
            <person name="Sun H."/>
            <person name="Sun S."/>
            <person name="Syed K."/>
            <person name="Tsang A."/>
            <person name="Wiebenga A."/>
            <person name="Young D."/>
            <person name="Pisabarro A."/>
            <person name="Eastwood D.C."/>
            <person name="Martin F."/>
            <person name="Cullen D."/>
            <person name="Grigoriev I.V."/>
            <person name="Hibbett D.S."/>
        </authorList>
    </citation>
    <scope>NUCLEOTIDE SEQUENCE</scope>
    <source>
        <strain evidence="13">FP-58527</strain>
    </source>
</reference>
<dbReference type="Proteomes" id="UP000015241">
    <property type="component" value="Unassembled WGS sequence"/>
</dbReference>
<keyword evidence="7 9" id="KW-0408">Iron</keyword>
<feature type="signal peptide" evidence="11">
    <location>
        <begin position="1"/>
        <end position="17"/>
    </location>
</feature>
<dbReference type="PANTHER" id="PTHR24305">
    <property type="entry name" value="CYTOCHROME P450"/>
    <property type="match status" value="1"/>
</dbReference>
<accession>S8EGP9</accession>
<evidence type="ECO:0000256" key="1">
    <source>
        <dbReference type="ARBA" id="ARBA00001971"/>
    </source>
</evidence>
<evidence type="ECO:0000256" key="10">
    <source>
        <dbReference type="RuleBase" id="RU000461"/>
    </source>
</evidence>
<keyword evidence="4 9" id="KW-0349">Heme</keyword>
<evidence type="ECO:0000256" key="11">
    <source>
        <dbReference type="SAM" id="SignalP"/>
    </source>
</evidence>
<comment type="cofactor">
    <cofactor evidence="1 9">
        <name>heme</name>
        <dbReference type="ChEBI" id="CHEBI:30413"/>
    </cofactor>
</comment>
<keyword evidence="13" id="KW-1185">Reference proteome</keyword>
<evidence type="ECO:0000313" key="13">
    <source>
        <dbReference type="Proteomes" id="UP000015241"/>
    </source>
</evidence>
<evidence type="ECO:0000256" key="9">
    <source>
        <dbReference type="PIRSR" id="PIRSR602401-1"/>
    </source>
</evidence>
<dbReference type="PROSITE" id="PS00086">
    <property type="entry name" value="CYTOCHROME_P450"/>
    <property type="match status" value="1"/>
</dbReference>
<dbReference type="Gene3D" id="1.10.630.10">
    <property type="entry name" value="Cytochrome P450"/>
    <property type="match status" value="1"/>
</dbReference>
<dbReference type="OrthoDB" id="1470350at2759"/>
<dbReference type="AlphaFoldDB" id="S8EGP9"/>
<evidence type="ECO:0000256" key="3">
    <source>
        <dbReference type="ARBA" id="ARBA00010617"/>
    </source>
</evidence>
<dbReference type="STRING" id="743788.S8EGP9"/>
<comment type="pathway">
    <text evidence="2">Secondary metabolite biosynthesis.</text>
</comment>
<evidence type="ECO:0000256" key="4">
    <source>
        <dbReference type="ARBA" id="ARBA00022617"/>
    </source>
</evidence>
<feature type="binding site" description="axial binding residue" evidence="9">
    <location>
        <position position="453"/>
    </location>
    <ligand>
        <name>heme</name>
        <dbReference type="ChEBI" id="CHEBI:30413"/>
    </ligand>
    <ligandPart>
        <name>Fe</name>
        <dbReference type="ChEBI" id="CHEBI:18248"/>
    </ligandPart>
</feature>
<evidence type="ECO:0000256" key="5">
    <source>
        <dbReference type="ARBA" id="ARBA00022723"/>
    </source>
</evidence>
<protein>
    <recommendedName>
        <fullName evidence="14">Cytochrome P450</fullName>
    </recommendedName>
</protein>
<dbReference type="EMBL" id="KE504136">
    <property type="protein sequence ID" value="EPT02394.1"/>
    <property type="molecule type" value="Genomic_DNA"/>
</dbReference>
<dbReference type="InterPro" id="IPR002401">
    <property type="entry name" value="Cyt_P450_E_grp-I"/>
</dbReference>
<dbReference type="GO" id="GO:0004497">
    <property type="term" value="F:monooxygenase activity"/>
    <property type="evidence" value="ECO:0007669"/>
    <property type="project" value="UniProtKB-KW"/>
</dbReference>
<organism evidence="12 13">
    <name type="scientific">Fomitopsis schrenkii</name>
    <name type="common">Brown rot fungus</name>
    <dbReference type="NCBI Taxonomy" id="2126942"/>
    <lineage>
        <taxon>Eukaryota</taxon>
        <taxon>Fungi</taxon>
        <taxon>Dikarya</taxon>
        <taxon>Basidiomycota</taxon>
        <taxon>Agaricomycotina</taxon>
        <taxon>Agaricomycetes</taxon>
        <taxon>Polyporales</taxon>
        <taxon>Fomitopsis</taxon>
    </lineage>
</organism>
<feature type="chain" id="PRO_5004563016" description="Cytochrome P450" evidence="11">
    <location>
        <begin position="18"/>
        <end position="498"/>
    </location>
</feature>
<keyword evidence="5 9" id="KW-0479">Metal-binding</keyword>
<dbReference type="HOGENOM" id="CLU_001570_25_0_1"/>
<dbReference type="GO" id="GO:0020037">
    <property type="term" value="F:heme binding"/>
    <property type="evidence" value="ECO:0007669"/>
    <property type="project" value="InterPro"/>
</dbReference>
<keyword evidence="6 10" id="KW-0560">Oxidoreductase</keyword>
<dbReference type="InParanoid" id="S8EGP9"/>
<proteinExistence type="inferred from homology"/>
<keyword evidence="8 10" id="KW-0503">Monooxygenase</keyword>
<dbReference type="GO" id="GO:0016705">
    <property type="term" value="F:oxidoreductase activity, acting on paired donors, with incorporation or reduction of molecular oxygen"/>
    <property type="evidence" value="ECO:0007669"/>
    <property type="project" value="InterPro"/>
</dbReference>
<evidence type="ECO:0000256" key="7">
    <source>
        <dbReference type="ARBA" id="ARBA00023004"/>
    </source>
</evidence>
<dbReference type="PANTHER" id="PTHR24305:SF166">
    <property type="entry name" value="CYTOCHROME P450 12A4, MITOCHONDRIAL-RELATED"/>
    <property type="match status" value="1"/>
</dbReference>
<dbReference type="InterPro" id="IPR050121">
    <property type="entry name" value="Cytochrome_P450_monoxygenase"/>
</dbReference>
<dbReference type="GO" id="GO:0005506">
    <property type="term" value="F:iron ion binding"/>
    <property type="evidence" value="ECO:0007669"/>
    <property type="project" value="InterPro"/>
</dbReference>
<evidence type="ECO:0000313" key="12">
    <source>
        <dbReference type="EMBL" id="EPT02394.1"/>
    </source>
</evidence>
<dbReference type="InterPro" id="IPR001128">
    <property type="entry name" value="Cyt_P450"/>
</dbReference>
<gene>
    <name evidence="12" type="ORF">FOMPIDRAFT_1048071</name>
</gene>
<dbReference type="InterPro" id="IPR036396">
    <property type="entry name" value="Cyt_P450_sf"/>
</dbReference>